<keyword evidence="2" id="KW-1185">Reference proteome</keyword>
<comment type="caution">
    <text evidence="1">The sequence shown here is derived from an EMBL/GenBank/DDBJ whole genome shotgun (WGS) entry which is preliminary data.</text>
</comment>
<dbReference type="RefSeq" id="XP_046013746.1">
    <property type="nucleotide sequence ID" value="XM_046153541.1"/>
</dbReference>
<accession>A0A9P8Y835</accession>
<proteinExistence type="predicted"/>
<protein>
    <submittedName>
        <fullName evidence="1">Uncharacterized protein</fullName>
    </submittedName>
</protein>
<dbReference type="GeneID" id="70183087"/>
<reference evidence="1" key="1">
    <citation type="journal article" date="2021" name="Nat. Commun.">
        <title>Genetic determinants of endophytism in the Arabidopsis root mycobiome.</title>
        <authorList>
            <person name="Mesny F."/>
            <person name="Miyauchi S."/>
            <person name="Thiergart T."/>
            <person name="Pickel B."/>
            <person name="Atanasova L."/>
            <person name="Karlsson M."/>
            <person name="Huettel B."/>
            <person name="Barry K.W."/>
            <person name="Haridas S."/>
            <person name="Chen C."/>
            <person name="Bauer D."/>
            <person name="Andreopoulos W."/>
            <person name="Pangilinan J."/>
            <person name="LaButti K."/>
            <person name="Riley R."/>
            <person name="Lipzen A."/>
            <person name="Clum A."/>
            <person name="Drula E."/>
            <person name="Henrissat B."/>
            <person name="Kohler A."/>
            <person name="Grigoriev I.V."/>
            <person name="Martin F.M."/>
            <person name="Hacquard S."/>
        </authorList>
    </citation>
    <scope>NUCLEOTIDE SEQUENCE</scope>
    <source>
        <strain evidence="1">MPI-CAGE-CH-0230</strain>
    </source>
</reference>
<gene>
    <name evidence="1" type="ORF">B0I36DRAFT_320336</name>
</gene>
<dbReference type="EMBL" id="JAGTJQ010000004">
    <property type="protein sequence ID" value="KAH7032914.1"/>
    <property type="molecule type" value="Genomic_DNA"/>
</dbReference>
<dbReference type="Proteomes" id="UP000756346">
    <property type="component" value="Unassembled WGS sequence"/>
</dbReference>
<dbReference type="AlphaFoldDB" id="A0A9P8Y835"/>
<sequence>MPVRQDCWWRGSLGTKLTLCAGCWSCMCLARAQMTEGGKLLGSMAGYLRGSGVVVLLKFGRYFCGTIDSLLSAVCVCVCVCGGSANCCAFL</sequence>
<evidence type="ECO:0000313" key="2">
    <source>
        <dbReference type="Proteomes" id="UP000756346"/>
    </source>
</evidence>
<name>A0A9P8Y835_9PEZI</name>
<organism evidence="1 2">
    <name type="scientific">Microdochium trichocladiopsis</name>
    <dbReference type="NCBI Taxonomy" id="1682393"/>
    <lineage>
        <taxon>Eukaryota</taxon>
        <taxon>Fungi</taxon>
        <taxon>Dikarya</taxon>
        <taxon>Ascomycota</taxon>
        <taxon>Pezizomycotina</taxon>
        <taxon>Sordariomycetes</taxon>
        <taxon>Xylariomycetidae</taxon>
        <taxon>Xylariales</taxon>
        <taxon>Microdochiaceae</taxon>
        <taxon>Microdochium</taxon>
    </lineage>
</organism>
<evidence type="ECO:0000313" key="1">
    <source>
        <dbReference type="EMBL" id="KAH7032914.1"/>
    </source>
</evidence>